<dbReference type="NCBIfam" id="TIGR00611">
    <property type="entry name" value="recf"/>
    <property type="match status" value="1"/>
</dbReference>
<dbReference type="PANTHER" id="PTHR32182:SF0">
    <property type="entry name" value="DNA REPLICATION AND REPAIR PROTEIN RECF"/>
    <property type="match status" value="1"/>
</dbReference>
<dbReference type="Gene3D" id="1.20.1050.90">
    <property type="entry name" value="RecF/RecN/SMC, N-terminal domain"/>
    <property type="match status" value="1"/>
</dbReference>
<organism evidence="6 7">
    <name type="scientific">Geodia barretti</name>
    <name type="common">Barrett's horny sponge</name>
    <dbReference type="NCBI Taxonomy" id="519541"/>
    <lineage>
        <taxon>Eukaryota</taxon>
        <taxon>Metazoa</taxon>
        <taxon>Porifera</taxon>
        <taxon>Demospongiae</taxon>
        <taxon>Heteroscleromorpha</taxon>
        <taxon>Tetractinellida</taxon>
        <taxon>Astrophorina</taxon>
        <taxon>Geodiidae</taxon>
        <taxon>Geodia</taxon>
    </lineage>
</organism>
<dbReference type="HAMAP" id="MF_00365">
    <property type="entry name" value="RecF"/>
    <property type="match status" value="1"/>
</dbReference>
<sequence length="250" mass="27993">MFSADDLEIVYGSPSVRRRYLNILISQTDREYLGAIQRYERVLRQRNHLLRQIRDGSARINELAFWDDELVKEGICIVAQRLAAVRLLSEGANPMYARLSGGSETLAVSYQHVSRDSIAELMGAKLKEQRRQELARGITVTGPHRDDLALTLDGMEAAAFASRGQTRTAVLALKLAEAEYLKRRRGQEPVILLDDVLSELDAARREQVLGHAAQYHQALITTADREAIAPQLRSGTARFSVCSSKVQLLH</sequence>
<dbReference type="InterPro" id="IPR018078">
    <property type="entry name" value="DNA-binding_RecF_CS"/>
</dbReference>
<evidence type="ECO:0000256" key="1">
    <source>
        <dbReference type="ARBA" id="ARBA00022490"/>
    </source>
</evidence>
<keyword evidence="5" id="KW-0238">DNA-binding</keyword>
<gene>
    <name evidence="6" type="ORF">GBAR_LOCUS5703</name>
</gene>
<evidence type="ECO:0000256" key="5">
    <source>
        <dbReference type="ARBA" id="ARBA00023125"/>
    </source>
</evidence>
<evidence type="ECO:0000256" key="2">
    <source>
        <dbReference type="ARBA" id="ARBA00022705"/>
    </source>
</evidence>
<comment type="caution">
    <text evidence="6">The sequence shown here is derived from an EMBL/GenBank/DDBJ whole genome shotgun (WGS) entry which is preliminary data.</text>
</comment>
<reference evidence="6" key="1">
    <citation type="submission" date="2023-03" db="EMBL/GenBank/DDBJ databases">
        <authorList>
            <person name="Steffen K."/>
            <person name="Cardenas P."/>
        </authorList>
    </citation>
    <scope>NUCLEOTIDE SEQUENCE</scope>
</reference>
<dbReference type="GO" id="GO:0000731">
    <property type="term" value="P:DNA synthesis involved in DNA repair"/>
    <property type="evidence" value="ECO:0007669"/>
    <property type="project" value="TreeGrafter"/>
</dbReference>
<evidence type="ECO:0000313" key="7">
    <source>
        <dbReference type="Proteomes" id="UP001174909"/>
    </source>
</evidence>
<dbReference type="EMBL" id="CASHTH010000832">
    <property type="protein sequence ID" value="CAI8008309.1"/>
    <property type="molecule type" value="Genomic_DNA"/>
</dbReference>
<dbReference type="PROSITE" id="PS00617">
    <property type="entry name" value="RECF_1"/>
    <property type="match status" value="1"/>
</dbReference>
<protein>
    <submittedName>
        <fullName evidence="6">DNA replication and repair protein RecF</fullName>
    </submittedName>
</protein>
<dbReference type="GO" id="GO:0006302">
    <property type="term" value="P:double-strand break repair"/>
    <property type="evidence" value="ECO:0007669"/>
    <property type="project" value="TreeGrafter"/>
</dbReference>
<proteinExistence type="inferred from homology"/>
<dbReference type="InterPro" id="IPR042174">
    <property type="entry name" value="RecF_2"/>
</dbReference>
<keyword evidence="4" id="KW-0067">ATP-binding</keyword>
<dbReference type="PANTHER" id="PTHR32182">
    <property type="entry name" value="DNA REPLICATION AND REPAIR PROTEIN RECF"/>
    <property type="match status" value="1"/>
</dbReference>
<dbReference type="GO" id="GO:0006260">
    <property type="term" value="P:DNA replication"/>
    <property type="evidence" value="ECO:0007669"/>
    <property type="project" value="UniProtKB-KW"/>
</dbReference>
<keyword evidence="7" id="KW-1185">Reference proteome</keyword>
<dbReference type="Proteomes" id="UP001174909">
    <property type="component" value="Unassembled WGS sequence"/>
</dbReference>
<dbReference type="InterPro" id="IPR027417">
    <property type="entry name" value="P-loop_NTPase"/>
</dbReference>
<evidence type="ECO:0000256" key="3">
    <source>
        <dbReference type="ARBA" id="ARBA00022741"/>
    </source>
</evidence>
<keyword evidence="1" id="KW-0963">Cytoplasm</keyword>
<dbReference type="PROSITE" id="PS00618">
    <property type="entry name" value="RECF_2"/>
    <property type="match status" value="1"/>
</dbReference>
<dbReference type="GO" id="GO:0005524">
    <property type="term" value="F:ATP binding"/>
    <property type="evidence" value="ECO:0007669"/>
    <property type="project" value="UniProtKB-KW"/>
</dbReference>
<dbReference type="SUPFAM" id="SSF52540">
    <property type="entry name" value="P-loop containing nucleoside triphosphate hydrolases"/>
    <property type="match status" value="1"/>
</dbReference>
<evidence type="ECO:0000256" key="4">
    <source>
        <dbReference type="ARBA" id="ARBA00022840"/>
    </source>
</evidence>
<keyword evidence="2" id="KW-0235">DNA replication</keyword>
<dbReference type="InterPro" id="IPR001238">
    <property type="entry name" value="DNA-binding_RecF"/>
</dbReference>
<dbReference type="AlphaFoldDB" id="A0AA35RBD5"/>
<evidence type="ECO:0000313" key="6">
    <source>
        <dbReference type="EMBL" id="CAI8008309.1"/>
    </source>
</evidence>
<dbReference type="GO" id="GO:0003697">
    <property type="term" value="F:single-stranded DNA binding"/>
    <property type="evidence" value="ECO:0007669"/>
    <property type="project" value="InterPro"/>
</dbReference>
<name>A0AA35RBD5_GEOBA</name>
<keyword evidence="3" id="KW-0547">Nucleotide-binding</keyword>
<accession>A0AA35RBD5</accession>